<organism evidence="1 2">
    <name type="scientific">Penicillium nalgiovense</name>
    <dbReference type="NCBI Taxonomy" id="60175"/>
    <lineage>
        <taxon>Eukaryota</taxon>
        <taxon>Fungi</taxon>
        <taxon>Dikarya</taxon>
        <taxon>Ascomycota</taxon>
        <taxon>Pezizomycotina</taxon>
        <taxon>Eurotiomycetes</taxon>
        <taxon>Eurotiomycetidae</taxon>
        <taxon>Eurotiales</taxon>
        <taxon>Aspergillaceae</taxon>
        <taxon>Penicillium</taxon>
    </lineage>
</organism>
<name>A0A1V6UVV6_PENNA</name>
<evidence type="ECO:0000313" key="2">
    <source>
        <dbReference type="Proteomes" id="UP000191691"/>
    </source>
</evidence>
<comment type="caution">
    <text evidence="1">The sequence shown here is derived from an EMBL/GenBank/DDBJ whole genome shotgun (WGS) entry which is preliminary data.</text>
</comment>
<sequence>LLALYKFYKLEWSFQTGEEPGQKYHCCIETGTFHPFLFDSTPHSGTAEAFLLLEFSCELSQGA</sequence>
<dbReference type="Proteomes" id="UP000191691">
    <property type="component" value="Unassembled WGS sequence"/>
</dbReference>
<dbReference type="AlphaFoldDB" id="A0A1V6UVV6"/>
<dbReference type="EMBL" id="MOOB01000706">
    <property type="protein sequence ID" value="OQE42526.1"/>
    <property type="molecule type" value="Genomic_DNA"/>
</dbReference>
<gene>
    <name evidence="1" type="ORF">PENNAL_c0706G09396</name>
</gene>
<feature type="non-terminal residue" evidence="1">
    <location>
        <position position="63"/>
    </location>
</feature>
<protein>
    <submittedName>
        <fullName evidence="1">Uncharacterized protein</fullName>
    </submittedName>
</protein>
<proteinExistence type="predicted"/>
<accession>A0A1V6UVV6</accession>
<keyword evidence="2" id="KW-1185">Reference proteome</keyword>
<reference evidence="2" key="1">
    <citation type="journal article" date="2017" name="Nat. Microbiol.">
        <title>Global analysis of biosynthetic gene clusters reveals vast potential of secondary metabolite production in Penicillium species.</title>
        <authorList>
            <person name="Nielsen J.C."/>
            <person name="Grijseels S."/>
            <person name="Prigent S."/>
            <person name="Ji B."/>
            <person name="Dainat J."/>
            <person name="Nielsen K.F."/>
            <person name="Frisvad J.C."/>
            <person name="Workman M."/>
            <person name="Nielsen J."/>
        </authorList>
    </citation>
    <scope>NUCLEOTIDE SEQUENCE [LARGE SCALE GENOMIC DNA]</scope>
    <source>
        <strain evidence="2">IBT 13039</strain>
    </source>
</reference>
<feature type="non-terminal residue" evidence="1">
    <location>
        <position position="1"/>
    </location>
</feature>
<evidence type="ECO:0000313" key="1">
    <source>
        <dbReference type="EMBL" id="OQE42526.1"/>
    </source>
</evidence>